<dbReference type="InterPro" id="IPR002909">
    <property type="entry name" value="IPT_dom"/>
</dbReference>
<evidence type="ECO:0000313" key="4">
    <source>
        <dbReference type="Proteomes" id="UP000184212"/>
    </source>
</evidence>
<evidence type="ECO:0000313" key="3">
    <source>
        <dbReference type="EMBL" id="SHG53761.1"/>
    </source>
</evidence>
<dbReference type="STRING" id="947013.SAMN04488109_0721"/>
<dbReference type="Proteomes" id="UP000184212">
    <property type="component" value="Unassembled WGS sequence"/>
</dbReference>
<dbReference type="Gene3D" id="2.60.40.10">
    <property type="entry name" value="Immunoglobulins"/>
    <property type="match status" value="1"/>
</dbReference>
<dbReference type="RefSeq" id="WP_073131135.1">
    <property type="nucleotide sequence ID" value="NZ_FQWQ01000001.1"/>
</dbReference>
<keyword evidence="4" id="KW-1185">Reference proteome</keyword>
<protein>
    <recommendedName>
        <fullName evidence="2">IPT/TIG domain-containing protein</fullName>
    </recommendedName>
</protein>
<dbReference type="Pfam" id="PF01833">
    <property type="entry name" value="TIG"/>
    <property type="match status" value="1"/>
</dbReference>
<gene>
    <name evidence="3" type="ORF">SAMN04488109_0721</name>
</gene>
<dbReference type="InterPro" id="IPR013783">
    <property type="entry name" value="Ig-like_fold"/>
</dbReference>
<keyword evidence="1" id="KW-0732">Signal</keyword>
<sequence>MKPKSILFLLMLAILAVACNKSPTITLDTPSSSPGDMVTLRVANGVFPKTPTVKIAGESAVVISASDTIVSIIVPAVAPQSTAISVDVGGKSVSATFEVQAPDAERLWFTLKGNAVTYTERQPSREDFVRDKSHTMNKLLVEFLNTKGEVIALVYMDHPGVLEVPSPDGKGFSMVERKDEVPFSVNIPVLTDLAKVRVSAITPATKGKATLMTELAIPAK</sequence>
<feature type="domain" description="IPT/TIG" evidence="2">
    <location>
        <begin position="24"/>
        <end position="94"/>
    </location>
</feature>
<accession>A0A1M5KLY1</accession>
<dbReference type="EMBL" id="FQWQ01000001">
    <property type="protein sequence ID" value="SHG53761.1"/>
    <property type="molecule type" value="Genomic_DNA"/>
</dbReference>
<evidence type="ECO:0000256" key="1">
    <source>
        <dbReference type="SAM" id="SignalP"/>
    </source>
</evidence>
<organism evidence="3 4">
    <name type="scientific">Chryseolinea serpens</name>
    <dbReference type="NCBI Taxonomy" id="947013"/>
    <lineage>
        <taxon>Bacteria</taxon>
        <taxon>Pseudomonadati</taxon>
        <taxon>Bacteroidota</taxon>
        <taxon>Cytophagia</taxon>
        <taxon>Cytophagales</taxon>
        <taxon>Fulvivirgaceae</taxon>
        <taxon>Chryseolinea</taxon>
    </lineage>
</organism>
<proteinExistence type="predicted"/>
<feature type="signal peptide" evidence="1">
    <location>
        <begin position="1"/>
        <end position="18"/>
    </location>
</feature>
<dbReference type="PROSITE" id="PS51257">
    <property type="entry name" value="PROKAR_LIPOPROTEIN"/>
    <property type="match status" value="1"/>
</dbReference>
<evidence type="ECO:0000259" key="2">
    <source>
        <dbReference type="Pfam" id="PF01833"/>
    </source>
</evidence>
<dbReference type="AlphaFoldDB" id="A0A1M5KLY1"/>
<reference evidence="3 4" key="1">
    <citation type="submission" date="2016-11" db="EMBL/GenBank/DDBJ databases">
        <authorList>
            <person name="Jaros S."/>
            <person name="Januszkiewicz K."/>
            <person name="Wedrychowicz H."/>
        </authorList>
    </citation>
    <scope>NUCLEOTIDE SEQUENCE [LARGE SCALE GENOMIC DNA]</scope>
    <source>
        <strain evidence="3 4">DSM 24574</strain>
    </source>
</reference>
<name>A0A1M5KLY1_9BACT</name>
<feature type="chain" id="PRO_5009911708" description="IPT/TIG domain-containing protein" evidence="1">
    <location>
        <begin position="19"/>
        <end position="220"/>
    </location>
</feature>